<dbReference type="Proteomes" id="UP001369815">
    <property type="component" value="Unassembled WGS sequence"/>
</dbReference>
<proteinExistence type="inferred from homology"/>
<gene>
    <name evidence="6" type="ORF">Daesc_009397</name>
</gene>
<evidence type="ECO:0000313" key="7">
    <source>
        <dbReference type="Proteomes" id="UP001369815"/>
    </source>
</evidence>
<dbReference type="InterPro" id="IPR029063">
    <property type="entry name" value="SAM-dependent_MTases_sf"/>
</dbReference>
<dbReference type="GO" id="GO:0016740">
    <property type="term" value="F:transferase activity"/>
    <property type="evidence" value="ECO:0007669"/>
    <property type="project" value="UniProtKB-KW"/>
</dbReference>
<organism evidence="6 7">
    <name type="scientific">Daldinia eschscholtzii</name>
    <dbReference type="NCBI Taxonomy" id="292717"/>
    <lineage>
        <taxon>Eukaryota</taxon>
        <taxon>Fungi</taxon>
        <taxon>Dikarya</taxon>
        <taxon>Ascomycota</taxon>
        <taxon>Pezizomycotina</taxon>
        <taxon>Sordariomycetes</taxon>
        <taxon>Xylariomycetidae</taxon>
        <taxon>Xylariales</taxon>
        <taxon>Hypoxylaceae</taxon>
        <taxon>Daldinia</taxon>
    </lineage>
</organism>
<dbReference type="PANTHER" id="PTHR35897">
    <property type="entry name" value="METHYLTRANSFERASE AUSD"/>
    <property type="match status" value="1"/>
</dbReference>
<dbReference type="Gene3D" id="3.40.50.150">
    <property type="entry name" value="Vaccinia Virus protein VP39"/>
    <property type="match status" value="1"/>
</dbReference>
<dbReference type="Pfam" id="PF13649">
    <property type="entry name" value="Methyltransf_25"/>
    <property type="match status" value="1"/>
</dbReference>
<protein>
    <recommendedName>
        <fullName evidence="5">Methyltransferase domain-containing protein</fullName>
    </recommendedName>
</protein>
<comment type="pathway">
    <text evidence="1">Secondary metabolite biosynthesis.</text>
</comment>
<dbReference type="CDD" id="cd02440">
    <property type="entry name" value="AdoMet_MTases"/>
    <property type="match status" value="1"/>
</dbReference>
<comment type="similarity">
    <text evidence="4">Belongs to the class I-like SAM-binding methyltransferase superfamily.</text>
</comment>
<accession>A0AAX6MAV1</accession>
<comment type="caution">
    <text evidence="6">The sequence shown here is derived from an EMBL/GenBank/DDBJ whole genome shotgun (WGS) entry which is preliminary data.</text>
</comment>
<evidence type="ECO:0000256" key="1">
    <source>
        <dbReference type="ARBA" id="ARBA00005179"/>
    </source>
</evidence>
<dbReference type="PANTHER" id="PTHR35897:SF1">
    <property type="entry name" value="METHYLTRANSFERASE AUSD"/>
    <property type="match status" value="1"/>
</dbReference>
<dbReference type="AlphaFoldDB" id="A0AAX6MAV1"/>
<keyword evidence="7" id="KW-1185">Reference proteome</keyword>
<dbReference type="InterPro" id="IPR041698">
    <property type="entry name" value="Methyltransf_25"/>
</dbReference>
<dbReference type="InterPro" id="IPR051654">
    <property type="entry name" value="Meroterpenoid_MTases"/>
</dbReference>
<dbReference type="EMBL" id="JBANMG010000009">
    <property type="protein sequence ID" value="KAK6949322.1"/>
    <property type="molecule type" value="Genomic_DNA"/>
</dbReference>
<name>A0AAX6MAV1_9PEZI</name>
<evidence type="ECO:0000313" key="6">
    <source>
        <dbReference type="EMBL" id="KAK6949322.1"/>
    </source>
</evidence>
<keyword evidence="2" id="KW-0808">Transferase</keyword>
<evidence type="ECO:0000256" key="2">
    <source>
        <dbReference type="ARBA" id="ARBA00022679"/>
    </source>
</evidence>
<evidence type="ECO:0000256" key="3">
    <source>
        <dbReference type="ARBA" id="ARBA00022691"/>
    </source>
</evidence>
<evidence type="ECO:0000259" key="5">
    <source>
        <dbReference type="Pfam" id="PF13649"/>
    </source>
</evidence>
<sequence length="279" mass="31766">MTEIYDVSSFERNRKWYQEDLAQVNEPIRRLLDEYSRVPSSEVVKHVKGIRDRAFAISPYPCIGLFRFTNLTLITHPLYNKIVELLKSDSKKASYLDIGCCFGQDLRQLVFGGVPSERLVGLDIERGLLDLGYDLFLDRETLKSDFVISDILKAQGKEWQSLEERGFDVIHCSAVFHLFTLEGQITAAKNIARLVKKGGMIVGRQMGNVKPGNFPALIEGSFCYQHDVGTFGEMWERVGEATQTCWKVEGTMDLININPIDTLEDEGSRRLLFTITRTE</sequence>
<reference evidence="6 7" key="1">
    <citation type="journal article" date="2024" name="Front Chem Biol">
        <title>Unveiling the potential of Daldinia eschscholtzii MFLUCC 19-0629 through bioactivity and bioinformatics studies for enhanced sustainable agriculture production.</title>
        <authorList>
            <person name="Brooks S."/>
            <person name="Weaver J.A."/>
            <person name="Klomchit A."/>
            <person name="Alharthi S.A."/>
            <person name="Onlamun T."/>
            <person name="Nurani R."/>
            <person name="Vong T.K."/>
            <person name="Alberti F."/>
            <person name="Greco C."/>
        </authorList>
    </citation>
    <scope>NUCLEOTIDE SEQUENCE [LARGE SCALE GENOMIC DNA]</scope>
    <source>
        <strain evidence="6">MFLUCC 19-0629</strain>
    </source>
</reference>
<evidence type="ECO:0000256" key="4">
    <source>
        <dbReference type="ARBA" id="ARBA00038314"/>
    </source>
</evidence>
<dbReference type="SUPFAM" id="SSF53335">
    <property type="entry name" value="S-adenosyl-L-methionine-dependent methyltransferases"/>
    <property type="match status" value="1"/>
</dbReference>
<feature type="domain" description="Methyltransferase" evidence="5">
    <location>
        <begin position="96"/>
        <end position="199"/>
    </location>
</feature>
<keyword evidence="3" id="KW-0949">S-adenosyl-L-methionine</keyword>